<organism evidence="1 2">
    <name type="scientific">Mycolicibacterium aromaticivorans JS19b1 = JCM 16368</name>
    <dbReference type="NCBI Taxonomy" id="1440774"/>
    <lineage>
        <taxon>Bacteria</taxon>
        <taxon>Bacillati</taxon>
        <taxon>Actinomycetota</taxon>
        <taxon>Actinomycetes</taxon>
        <taxon>Mycobacteriales</taxon>
        <taxon>Mycobacteriaceae</taxon>
        <taxon>Mycolicibacterium</taxon>
    </lineage>
</organism>
<dbReference type="AlphaFoldDB" id="A0A064CN06"/>
<dbReference type="STRING" id="1440774.Y900_024175"/>
<comment type="caution">
    <text evidence="1">The sequence shown here is derived from an EMBL/GenBank/DDBJ whole genome shotgun (WGS) entry which is preliminary data.</text>
</comment>
<proteinExistence type="predicted"/>
<protein>
    <submittedName>
        <fullName evidence="1">Uncharacterized protein</fullName>
    </submittedName>
</protein>
<evidence type="ECO:0000313" key="1">
    <source>
        <dbReference type="EMBL" id="KDF01940.1"/>
    </source>
</evidence>
<evidence type="ECO:0000313" key="2">
    <source>
        <dbReference type="Proteomes" id="UP000022835"/>
    </source>
</evidence>
<accession>A0A064CN06</accession>
<dbReference type="OrthoDB" id="3570195at2"/>
<gene>
    <name evidence="1" type="ORF">Y900_024175</name>
</gene>
<keyword evidence="2" id="KW-1185">Reference proteome</keyword>
<dbReference type="RefSeq" id="WP_036344775.1">
    <property type="nucleotide sequence ID" value="NZ_JALN02000001.1"/>
</dbReference>
<reference evidence="1" key="1">
    <citation type="submission" date="2014-05" db="EMBL/GenBank/DDBJ databases">
        <title>Genome sequence of Mycobacterium aromaticivorans strain JS19b1T (= DSM 45407T).</title>
        <authorList>
            <person name="Kwak Y."/>
            <person name="Park G.-S."/>
            <person name="Li Q.X."/>
            <person name="Lee S.-E."/>
            <person name="Shin J.-H."/>
        </authorList>
    </citation>
    <scope>NUCLEOTIDE SEQUENCE [LARGE SCALE GENOMIC DNA]</scope>
    <source>
        <strain evidence="1">JS19b1</strain>
    </source>
</reference>
<name>A0A064CN06_9MYCO</name>
<sequence length="165" mass="18883">MTRLTGWRFWVLRDDWLYSPYAPARQPPHLETVTLWRGRSLRPVCPAVSRHVPPVGGCTCGVYFAMHLRDILATVERWRTSTGPNSIDTAQHVVGRVSFTPPVLFEHDTGGGAFTLEGRAAAATIERLWFDDRTIYSPRRNWERSRIQNILQARYRVPVSVGLPR</sequence>
<dbReference type="EMBL" id="JALN02000001">
    <property type="protein sequence ID" value="KDF01940.1"/>
    <property type="molecule type" value="Genomic_DNA"/>
</dbReference>
<dbReference type="Proteomes" id="UP000022835">
    <property type="component" value="Unassembled WGS sequence"/>
</dbReference>